<name>A0ABQ8ARE7_BRANA</name>
<feature type="domain" description="Fe2OG dioxygenase" evidence="4">
    <location>
        <begin position="496"/>
        <end position="613"/>
    </location>
</feature>
<dbReference type="Pfam" id="PF03171">
    <property type="entry name" value="2OG-FeII_Oxy"/>
    <property type="match status" value="1"/>
</dbReference>
<organism evidence="5 6">
    <name type="scientific">Brassica napus</name>
    <name type="common">Rape</name>
    <dbReference type="NCBI Taxonomy" id="3708"/>
    <lineage>
        <taxon>Eukaryota</taxon>
        <taxon>Viridiplantae</taxon>
        <taxon>Streptophyta</taxon>
        <taxon>Embryophyta</taxon>
        <taxon>Tracheophyta</taxon>
        <taxon>Spermatophyta</taxon>
        <taxon>Magnoliopsida</taxon>
        <taxon>eudicotyledons</taxon>
        <taxon>Gunneridae</taxon>
        <taxon>Pentapetalae</taxon>
        <taxon>rosids</taxon>
        <taxon>malvids</taxon>
        <taxon>Brassicales</taxon>
        <taxon>Brassicaceae</taxon>
        <taxon>Brassiceae</taxon>
        <taxon>Brassica</taxon>
    </lineage>
</organism>
<keyword evidence="1" id="KW-0479">Metal-binding</keyword>
<keyword evidence="6" id="KW-1185">Reference proteome</keyword>
<comment type="caution">
    <text evidence="5">The sequence shown here is derived from an EMBL/GenBank/DDBJ whole genome shotgun (WGS) entry which is preliminary data.</text>
</comment>
<evidence type="ECO:0000313" key="5">
    <source>
        <dbReference type="EMBL" id="KAH0895033.1"/>
    </source>
</evidence>
<dbReference type="InterPro" id="IPR013978">
    <property type="entry name" value="MEKHLA"/>
</dbReference>
<accession>A0ABQ8ARE7</accession>
<dbReference type="SUPFAM" id="SSF51197">
    <property type="entry name" value="Clavaminate synthase-like"/>
    <property type="match status" value="1"/>
</dbReference>
<dbReference type="InterPro" id="IPR044830">
    <property type="entry name" value="HD-Zip_III"/>
</dbReference>
<dbReference type="InterPro" id="IPR005123">
    <property type="entry name" value="Oxoglu/Fe-dep_dioxygenase_dom"/>
</dbReference>
<keyword evidence="3" id="KW-0539">Nucleus</keyword>
<dbReference type="PANTHER" id="PTHR45950:SF1">
    <property type="entry name" value="HOMEOBOX-LEUCINE ZIPPER PROTEIN ATHB-15"/>
    <property type="match status" value="1"/>
</dbReference>
<sequence length="642" mass="71912">MSHRKYLHRRQQWQGFDEAVNGFTDEGWSLIGDSMDDVTITVNSFPDKLMGLKLMFSNGYNVPPAILLRCLREQRSEWADNNIDAYLAAAAKVGPCSARVGGFGGQVILPLGHTIEHEEFMEAIKLEVLEIGPARTTKASTDQSGNSGTCAISVMTIAFEFGVESHMQEHVASMARQYVRGILSPVQRVSLALSPSHISSQVGLRTPLGTPEAQTLARWICQSYRSYMGVELLKSNGEGSESILKNLWHHTDAIICCSMKAMPVFTFANQAGLDMFETTLVSLLDISLEKIFDDNGGKVGYVSQAWGDQFHMRELLLGKYSMKKRMLIESSIRMRKMENKVLPLTCLDLANFDLLQSAVSLKQACMDCGFFYVINHGISEELKEEVFEQSKKFFDLPLEDKMKALRNETHRGYSPALEQNQIHGLKDDPLKAKPFYRPNIWPDSDIFGRCFARMADDHGELSPRITEVCKAIARILALALDLDADYFNTSEMLENPIAYMRLLHYEGGMSDSSRGIYGCGAHTDHGMMTLLATDGVMGLQICKDKDMKPQKWEYVPSIDGAYIVNLGDVLERWSNGLFKSTMHRVLSNDSILLESKSRLSNRMSSYMPVRKQSSQISSDHMFSVSHPAIQRIPQGNESISGK</sequence>
<evidence type="ECO:0000256" key="3">
    <source>
        <dbReference type="ARBA" id="ARBA00023242"/>
    </source>
</evidence>
<dbReference type="PANTHER" id="PTHR45950">
    <property type="entry name" value="HOMEOBOX-LEUCINE ZIPPER PROTEIN ATHB-14"/>
    <property type="match status" value="1"/>
</dbReference>
<keyword evidence="2" id="KW-0408">Iron</keyword>
<evidence type="ECO:0000256" key="2">
    <source>
        <dbReference type="ARBA" id="ARBA00023004"/>
    </source>
</evidence>
<dbReference type="InterPro" id="IPR026992">
    <property type="entry name" value="DIOX_N"/>
</dbReference>
<dbReference type="InterPro" id="IPR044861">
    <property type="entry name" value="IPNS-like_FE2OG_OXY"/>
</dbReference>
<dbReference type="Pfam" id="PF08670">
    <property type="entry name" value="MEKHLA"/>
    <property type="match status" value="1"/>
</dbReference>
<dbReference type="PROSITE" id="PS51471">
    <property type="entry name" value="FE2OG_OXY"/>
    <property type="match status" value="1"/>
</dbReference>
<evidence type="ECO:0000256" key="1">
    <source>
        <dbReference type="ARBA" id="ARBA00022723"/>
    </source>
</evidence>
<dbReference type="PRINTS" id="PR00682">
    <property type="entry name" value="IPNSYNTHASE"/>
</dbReference>
<protein>
    <recommendedName>
        <fullName evidence="4">Fe2OG dioxygenase domain-containing protein</fullName>
    </recommendedName>
</protein>
<proteinExistence type="predicted"/>
<reference evidence="5 6" key="1">
    <citation type="submission" date="2021-05" db="EMBL/GenBank/DDBJ databases">
        <title>Genome Assembly of Synthetic Allotetraploid Brassica napus Reveals Homoeologous Exchanges between Subgenomes.</title>
        <authorList>
            <person name="Davis J.T."/>
        </authorList>
    </citation>
    <scope>NUCLEOTIDE SEQUENCE [LARGE SCALE GENOMIC DNA]</scope>
    <source>
        <strain evidence="6">cv. Da-Ae</strain>
        <tissue evidence="5">Seedling</tissue>
    </source>
</reference>
<dbReference type="Gene3D" id="2.60.120.330">
    <property type="entry name" value="B-lactam Antibiotic, Isopenicillin N Synthase, Chain"/>
    <property type="match status" value="1"/>
</dbReference>
<gene>
    <name evidence="5" type="ORF">HID58_057462</name>
</gene>
<dbReference type="Proteomes" id="UP000824890">
    <property type="component" value="Unassembled WGS sequence"/>
</dbReference>
<dbReference type="InterPro" id="IPR027443">
    <property type="entry name" value="IPNS-like_sf"/>
</dbReference>
<evidence type="ECO:0000259" key="4">
    <source>
        <dbReference type="PROSITE" id="PS51471"/>
    </source>
</evidence>
<dbReference type="Pfam" id="PF14226">
    <property type="entry name" value="DIOX_N"/>
    <property type="match status" value="1"/>
</dbReference>
<evidence type="ECO:0000313" key="6">
    <source>
        <dbReference type="Proteomes" id="UP000824890"/>
    </source>
</evidence>
<dbReference type="EMBL" id="JAGKQM010000013">
    <property type="protein sequence ID" value="KAH0895033.1"/>
    <property type="molecule type" value="Genomic_DNA"/>
</dbReference>